<dbReference type="GO" id="GO:0016831">
    <property type="term" value="F:carboxy-lyase activity"/>
    <property type="evidence" value="ECO:0007669"/>
    <property type="project" value="UniProtKB-KW"/>
</dbReference>
<dbReference type="InterPro" id="IPR036633">
    <property type="entry name" value="Prn/Lys/Arg_de-COase_C_sf"/>
</dbReference>
<evidence type="ECO:0000256" key="4">
    <source>
        <dbReference type="ARBA" id="ARBA00022898"/>
    </source>
</evidence>
<dbReference type="Gene3D" id="3.40.640.10">
    <property type="entry name" value="Type I PLP-dependent aspartate aminotransferase-like (Major domain)"/>
    <property type="match status" value="1"/>
</dbReference>
<protein>
    <submittedName>
        <fullName evidence="8">Aminotransferase class V-fold PLP-dependent enzyme</fullName>
    </submittedName>
</protein>
<keyword evidence="5" id="KW-0456">Lyase</keyword>
<reference evidence="8" key="2">
    <citation type="submission" date="2021-04" db="EMBL/GenBank/DDBJ databases">
        <authorList>
            <person name="Gilroy R."/>
        </authorList>
    </citation>
    <scope>NUCLEOTIDE SEQUENCE</scope>
    <source>
        <strain evidence="8">CHK192-9172</strain>
    </source>
</reference>
<dbReference type="Pfam" id="PF03711">
    <property type="entry name" value="OKR_DC_1_C"/>
    <property type="match status" value="1"/>
</dbReference>
<dbReference type="Proteomes" id="UP000824024">
    <property type="component" value="Unassembled WGS sequence"/>
</dbReference>
<dbReference type="SUPFAM" id="SSF55904">
    <property type="entry name" value="Ornithine decarboxylase C-terminal domain"/>
    <property type="match status" value="1"/>
</dbReference>
<name>A0A9D2D4C5_9FIRM</name>
<dbReference type="GO" id="GO:0008483">
    <property type="term" value="F:transaminase activity"/>
    <property type="evidence" value="ECO:0007669"/>
    <property type="project" value="UniProtKB-KW"/>
</dbReference>
<gene>
    <name evidence="8" type="ORF">IAA08_10350</name>
</gene>
<feature type="domain" description="Orn/Lys/Arg decarboxylase C-terminal" evidence="7">
    <location>
        <begin position="409"/>
        <end position="447"/>
    </location>
</feature>
<keyword evidence="8" id="KW-0032">Aminotransferase</keyword>
<dbReference type="EMBL" id="DXCH01000280">
    <property type="protein sequence ID" value="HIZ08318.1"/>
    <property type="molecule type" value="Genomic_DNA"/>
</dbReference>
<dbReference type="InterPro" id="IPR052357">
    <property type="entry name" value="Orn_Lys_Arg_decarboxylase-I"/>
</dbReference>
<evidence type="ECO:0000313" key="9">
    <source>
        <dbReference type="Proteomes" id="UP000824024"/>
    </source>
</evidence>
<dbReference type="InterPro" id="IPR015424">
    <property type="entry name" value="PyrdxlP-dep_Trfase"/>
</dbReference>
<accession>A0A9D2D4C5</accession>
<feature type="domain" description="Orn/Lys/Arg decarboxylases family 1 pyridoxal-P attachment site" evidence="6">
    <location>
        <begin position="9"/>
        <end position="276"/>
    </location>
</feature>
<dbReference type="SUPFAM" id="SSF53383">
    <property type="entry name" value="PLP-dependent transferases"/>
    <property type="match status" value="1"/>
</dbReference>
<evidence type="ECO:0000256" key="5">
    <source>
        <dbReference type="ARBA" id="ARBA00023239"/>
    </source>
</evidence>
<comment type="similarity">
    <text evidence="2">Belongs to the Orn/Lys/Arg decarboxylase class-I family.</text>
</comment>
<keyword evidence="4" id="KW-0663">Pyridoxal phosphate</keyword>
<evidence type="ECO:0000313" key="8">
    <source>
        <dbReference type="EMBL" id="HIZ08318.1"/>
    </source>
</evidence>
<evidence type="ECO:0000259" key="6">
    <source>
        <dbReference type="Pfam" id="PF01276"/>
    </source>
</evidence>
<evidence type="ECO:0000256" key="1">
    <source>
        <dbReference type="ARBA" id="ARBA00001933"/>
    </source>
</evidence>
<dbReference type="InterPro" id="IPR008286">
    <property type="entry name" value="Prn/Lys/Arg_de-COase_C"/>
</dbReference>
<dbReference type="AlphaFoldDB" id="A0A9D2D4C5"/>
<comment type="cofactor">
    <cofactor evidence="1">
        <name>pyridoxal 5'-phosphate</name>
        <dbReference type="ChEBI" id="CHEBI:597326"/>
    </cofactor>
</comment>
<sequence>MKERYLDIMLKEYAASDMYPFHMPGHKRQPMDLGEGERLDITEIHGFDNLHHAQGILREAQERTARMARADASFYLVNGSTSGILSAVSAQTKRGGRILAARNCHKAVYHSIFLQELKARYLYPMSTEFGIQGSISPEEVEKKLEEYPDAETVLITSPTYDGVVSDIRAISRAVHARDKVLIVDGAHGAHFGFSKGFPQAALEMGADIVIESLHKTLPSFTQTAVLHIKGERVNTEELRRYLGIFQTSSPSYLFMAGMDRCSRVLEKQGGELFERFEERLDRFYDRAKNLKCLHVLDRAGEERDPGIYMRDRSKILISGSQAGISGQELMDILRRDYHLELEMASGHYATALTSICDTEEGFRRLIRGLEDLDGKLSSRSRVQRNHGVSDSRLYSPVRRRMELRDAALAEKETVRLADSAGMISGEFLYLYPPGIPFVVPGEEIPQELPEQILRLKRLGYDIQGPEDYTLEGIKVVL</sequence>
<organism evidence="8 9">
    <name type="scientific">Candidatus Eubacterium avistercoris</name>
    <dbReference type="NCBI Taxonomy" id="2838567"/>
    <lineage>
        <taxon>Bacteria</taxon>
        <taxon>Bacillati</taxon>
        <taxon>Bacillota</taxon>
        <taxon>Clostridia</taxon>
        <taxon>Eubacteriales</taxon>
        <taxon>Eubacteriaceae</taxon>
        <taxon>Eubacterium</taxon>
    </lineage>
</organism>
<evidence type="ECO:0000256" key="3">
    <source>
        <dbReference type="ARBA" id="ARBA00022793"/>
    </source>
</evidence>
<keyword evidence="3" id="KW-0210">Decarboxylase</keyword>
<dbReference type="PANTHER" id="PTHR43277">
    <property type="entry name" value="ARGININE DECARBOXYLASE"/>
    <property type="match status" value="1"/>
</dbReference>
<evidence type="ECO:0000259" key="7">
    <source>
        <dbReference type="Pfam" id="PF03711"/>
    </source>
</evidence>
<dbReference type="Pfam" id="PF01276">
    <property type="entry name" value="OKR_DC_1"/>
    <property type="match status" value="1"/>
</dbReference>
<dbReference type="InterPro" id="IPR015421">
    <property type="entry name" value="PyrdxlP-dep_Trfase_major"/>
</dbReference>
<dbReference type="Gene3D" id="3.90.100.10">
    <property type="entry name" value="Orn/Lys/Arg decarboxylase, C-terminal domain"/>
    <property type="match status" value="1"/>
</dbReference>
<dbReference type="PANTHER" id="PTHR43277:SF4">
    <property type="entry name" value="ARGININE DECARBOXYLASE"/>
    <property type="match status" value="1"/>
</dbReference>
<dbReference type="InterPro" id="IPR000310">
    <property type="entry name" value="Orn/Lys/Arg_deCO2ase_major_dom"/>
</dbReference>
<keyword evidence="8" id="KW-0808">Transferase</keyword>
<reference evidence="8" key="1">
    <citation type="journal article" date="2021" name="PeerJ">
        <title>Extensive microbial diversity within the chicken gut microbiome revealed by metagenomics and culture.</title>
        <authorList>
            <person name="Gilroy R."/>
            <person name="Ravi A."/>
            <person name="Getino M."/>
            <person name="Pursley I."/>
            <person name="Horton D.L."/>
            <person name="Alikhan N.F."/>
            <person name="Baker D."/>
            <person name="Gharbi K."/>
            <person name="Hall N."/>
            <person name="Watson M."/>
            <person name="Adriaenssens E.M."/>
            <person name="Foster-Nyarko E."/>
            <person name="Jarju S."/>
            <person name="Secka A."/>
            <person name="Antonio M."/>
            <person name="Oren A."/>
            <person name="Chaudhuri R.R."/>
            <person name="La Ragione R."/>
            <person name="Hildebrand F."/>
            <person name="Pallen M.J."/>
        </authorList>
    </citation>
    <scope>NUCLEOTIDE SEQUENCE</scope>
    <source>
        <strain evidence="8">CHK192-9172</strain>
    </source>
</reference>
<proteinExistence type="inferred from homology"/>
<evidence type="ECO:0000256" key="2">
    <source>
        <dbReference type="ARBA" id="ARBA00010671"/>
    </source>
</evidence>
<comment type="caution">
    <text evidence="8">The sequence shown here is derived from an EMBL/GenBank/DDBJ whole genome shotgun (WGS) entry which is preliminary data.</text>
</comment>